<accession>A0A812N1C1</accession>
<feature type="transmembrane region" description="Helical" evidence="1">
    <location>
        <begin position="234"/>
        <end position="255"/>
    </location>
</feature>
<evidence type="ECO:0000313" key="4">
    <source>
        <dbReference type="Proteomes" id="UP000604046"/>
    </source>
</evidence>
<keyword evidence="1" id="KW-1133">Transmembrane helix</keyword>
<dbReference type="PROSITE" id="PS51257">
    <property type="entry name" value="PROKAR_LIPOPROTEIN"/>
    <property type="match status" value="1"/>
</dbReference>
<sequence length="765" mass="85006">MGWRLFCGALLVCLGGACISQVGRAPSPSLPYEGLGAIAGLFLGVVHVPEDSAGRYFSSFSFGCRVAFCSAVAFLSAYAAAYPWLLIPKLGPLEHHRVMVLRWQQVLALAAMSSIWVFCILKKHPRSAYAHDAKWCMFGYWLVTLAFQVADVCWAFGLSSGLPSWTACGYAIESVVIGWIGYIFQIRMTGIRSRSTGSYRPTMCMLLLGGAFFINAFSDALLRAKVLPLELVLIPNVLFVAMWSVYTALVCMSLVRKRSLALQEVRRVRGFARQQARWAARILGLELLTCAVVGVTTCSKWLPVVVLHSMQLLSRPHKLDMSNQLYLAVFYYFPSIASRCDRVINSLGLAILSGILWQEAPPQGDDEEFRRSASARGLASMAKLLNSREQEVYQDVVAQLGRRGFRLSSLLNFWGQLVEEDRLMPGFDPQRSLTNDVVRQAIIPQSRLGEDGYALATLWCPEGLQPQVMVSHNWTNSFRNLVAAILADRLGHRVHGEVAEQISVATGVAQVRAQLADKLDATYWVCAFSINQHASICAGFGPEPPQNSPEWNSWHAKTLDSVTGRVFPLCGCRVEKVFESTDGRCELNKFDDMMAHLANTATDFRQLVVVDDRFDLFYRAWCVAEIFEASALRMQSNIQVSSQQVVDLNYDRLSLLDVRQCAASSPKDKDMIMAKIFDVHAFNFKMQELVFGTEAGLFAEWVDGRERSRQVGRILRRCALGADSAGGHQAASSCRCCTWLFRTASSSDTEESSQEWSDSASSYSG</sequence>
<dbReference type="EMBL" id="CAJNDS010001990">
    <property type="protein sequence ID" value="CAE7293759.1"/>
    <property type="molecule type" value="Genomic_DNA"/>
</dbReference>
<feature type="transmembrane region" description="Helical" evidence="1">
    <location>
        <begin position="276"/>
        <end position="295"/>
    </location>
</feature>
<feature type="transmembrane region" description="Helical" evidence="1">
    <location>
        <begin position="133"/>
        <end position="157"/>
    </location>
</feature>
<comment type="caution">
    <text evidence="3">The sequence shown here is derived from an EMBL/GenBank/DDBJ whole genome shotgun (WGS) entry which is preliminary data.</text>
</comment>
<feature type="transmembrane region" description="Helical" evidence="1">
    <location>
        <begin position="163"/>
        <end position="184"/>
    </location>
</feature>
<feature type="transmembrane region" description="Helical" evidence="1">
    <location>
        <begin position="30"/>
        <end position="48"/>
    </location>
</feature>
<feature type="transmembrane region" description="Helical" evidence="1">
    <location>
        <begin position="204"/>
        <end position="222"/>
    </location>
</feature>
<reference evidence="3" key="1">
    <citation type="submission" date="2021-02" db="EMBL/GenBank/DDBJ databases">
        <authorList>
            <person name="Dougan E. K."/>
            <person name="Rhodes N."/>
            <person name="Thang M."/>
            <person name="Chan C."/>
        </authorList>
    </citation>
    <scope>NUCLEOTIDE SEQUENCE</scope>
</reference>
<dbReference type="AlphaFoldDB" id="A0A812N1C1"/>
<evidence type="ECO:0000313" key="3">
    <source>
        <dbReference type="EMBL" id="CAE7293759.1"/>
    </source>
</evidence>
<dbReference type="Proteomes" id="UP000604046">
    <property type="component" value="Unassembled WGS sequence"/>
</dbReference>
<dbReference type="OrthoDB" id="442805at2759"/>
<feature type="transmembrane region" description="Helical" evidence="1">
    <location>
        <begin position="101"/>
        <end position="121"/>
    </location>
</feature>
<evidence type="ECO:0000256" key="1">
    <source>
        <dbReference type="SAM" id="Phobius"/>
    </source>
</evidence>
<name>A0A812N1C1_9DINO</name>
<protein>
    <submittedName>
        <fullName evidence="3">Uncharacterized protein</fullName>
    </submittedName>
</protein>
<keyword evidence="1" id="KW-0812">Transmembrane</keyword>
<evidence type="ECO:0000256" key="2">
    <source>
        <dbReference type="SAM" id="SignalP"/>
    </source>
</evidence>
<proteinExistence type="predicted"/>
<keyword evidence="1" id="KW-0472">Membrane</keyword>
<feature type="chain" id="PRO_5032508720" evidence="2">
    <location>
        <begin position="20"/>
        <end position="765"/>
    </location>
</feature>
<feature type="transmembrane region" description="Helical" evidence="1">
    <location>
        <begin position="60"/>
        <end position="81"/>
    </location>
</feature>
<gene>
    <name evidence="3" type="ORF">SNAT2548_LOCUS15471</name>
</gene>
<feature type="signal peptide" evidence="2">
    <location>
        <begin position="1"/>
        <end position="19"/>
    </location>
</feature>
<keyword evidence="2" id="KW-0732">Signal</keyword>
<keyword evidence="4" id="KW-1185">Reference proteome</keyword>
<organism evidence="3 4">
    <name type="scientific">Symbiodinium natans</name>
    <dbReference type="NCBI Taxonomy" id="878477"/>
    <lineage>
        <taxon>Eukaryota</taxon>
        <taxon>Sar</taxon>
        <taxon>Alveolata</taxon>
        <taxon>Dinophyceae</taxon>
        <taxon>Suessiales</taxon>
        <taxon>Symbiodiniaceae</taxon>
        <taxon>Symbiodinium</taxon>
    </lineage>
</organism>